<accession>A0ACC0VE12</accession>
<dbReference type="Proteomes" id="UP001163324">
    <property type="component" value="Chromosome 1"/>
</dbReference>
<comment type="caution">
    <text evidence="1">The sequence shown here is derived from an EMBL/GenBank/DDBJ whole genome shotgun (WGS) entry which is preliminary data.</text>
</comment>
<proteinExistence type="predicted"/>
<reference evidence="1" key="1">
    <citation type="submission" date="2022-10" db="EMBL/GenBank/DDBJ databases">
        <title>Complete Genome of Trichothecium roseum strain YXFP-22015, a Plant Pathogen Isolated from Citrus.</title>
        <authorList>
            <person name="Wang Y."/>
            <person name="Zhu L."/>
        </authorList>
    </citation>
    <scope>NUCLEOTIDE SEQUENCE</scope>
    <source>
        <strain evidence="1">YXFP-22015</strain>
    </source>
</reference>
<evidence type="ECO:0000313" key="1">
    <source>
        <dbReference type="EMBL" id="KAI9904666.1"/>
    </source>
</evidence>
<keyword evidence="2" id="KW-1185">Reference proteome</keyword>
<dbReference type="EMBL" id="CM047940">
    <property type="protein sequence ID" value="KAI9904666.1"/>
    <property type="molecule type" value="Genomic_DNA"/>
</dbReference>
<organism evidence="1 2">
    <name type="scientific">Trichothecium roseum</name>
    <dbReference type="NCBI Taxonomy" id="47278"/>
    <lineage>
        <taxon>Eukaryota</taxon>
        <taxon>Fungi</taxon>
        <taxon>Dikarya</taxon>
        <taxon>Ascomycota</taxon>
        <taxon>Pezizomycotina</taxon>
        <taxon>Sordariomycetes</taxon>
        <taxon>Hypocreomycetidae</taxon>
        <taxon>Hypocreales</taxon>
        <taxon>Hypocreales incertae sedis</taxon>
        <taxon>Trichothecium</taxon>
    </lineage>
</organism>
<evidence type="ECO:0000313" key="2">
    <source>
        <dbReference type="Proteomes" id="UP001163324"/>
    </source>
</evidence>
<sequence>MNTSHNQHAVPMSPSSPHAADDWENWEDDEAVTPIDPSEQVLVPAPLNTKTKRTSAINGVRNSKQSVSRLRRVRSRQRQKIQNAKAGLSLITDMTTFRRHNPVANQIRTPNGTIRPVKFVDAAALRALEGEPNSASVGNWGWLRKAKNLSPGSATPKSANKSPDQLTPGDRPIPIGISIPSDEASDRQDTPQTAATEFGQGPHLQLPLQPEPYSASPATQEQQISVWSPDTPDTSCSANSFRPASSVYSQHTSVAAARRAPETDVPPVPALPPNYKKPKHQRLISLELEKDEDEDTSTPCTLFEEDGVPSPQSNVIAKGLAITPTPDSANSRSHGWWDHVVTPFLDKRLTLSSRKHKLESPAEAAEDDQRRSPLMKEKHEKISVFKALPVPVVKVQAPIVRVPTPRRTPTPRNDEAGEPSAPSSRQPSPAPKQDVVMEKTTRVDSAPLVEQPPPYSSPRNKFAAPIKYKAVMPPGHPLHAQVPPSPALGSPGLAATMTSQGALPMADIPITPTVHSNSVLPSRPIGTYLPQEHFHEARGDMNRVERERRWHEKEEVVARKMGGFWRGRGCIPKTGCFGRTGAEGRKRRRVCLGVFAGILFLIAVAVALAVVLTRPRDAKDEQPSIWVNLTDYPPMPTGVMTVVGPDNTVLRNSCTEPTTLWSCSLPKDDQEANAPYKASQPTVIMQIQWDNGTQEAWKTPDGKVPESIKKRSVGGAALAGSIARRTGDTEFKPDPKPPSFEEMWFLGDTTDSVAADDKAGEPTPFYISILESANQTVESSQLEKRSGMMTRQDNQVGDTLLKDILPPPDLLDDGTPAPAVMLPKVVHQPVRLYDRGLPTERYSFYTHYKRTIFLKSTIANDTNDDDVPLDEDGGCRKNEADFLGTWSETRMLVQIWTKKLDETSLIGRGDGKAINGSEQLIRPGTMPYPVTVVLDTHGGNPKEKMVWQWPMNARQQVDEENPKLMPNNMKVVGTRVNPSSTGDEKFGGFDGGSGGCKCEWVNWV</sequence>
<name>A0ACC0VE12_9HYPO</name>
<gene>
    <name evidence="1" type="ORF">N3K66_001195</name>
</gene>
<protein>
    <submittedName>
        <fullName evidence="1">Uncharacterized protein</fullName>
    </submittedName>
</protein>